<dbReference type="SUPFAM" id="SSF143120">
    <property type="entry name" value="YefM-like"/>
    <property type="match status" value="1"/>
</dbReference>
<dbReference type="Pfam" id="PF02604">
    <property type="entry name" value="PhdYeFM_antitox"/>
    <property type="match status" value="1"/>
</dbReference>
<comment type="function">
    <text evidence="2">Antitoxin component of a type II toxin-antitoxin (TA) system.</text>
</comment>
<comment type="caution">
    <text evidence="3">The sequence shown here is derived from an EMBL/GenBank/DDBJ whole genome shotgun (WGS) entry which is preliminary data.</text>
</comment>
<name>A0A1F7RD94_9BACT</name>
<evidence type="ECO:0000256" key="2">
    <source>
        <dbReference type="RuleBase" id="RU362080"/>
    </source>
</evidence>
<dbReference type="InterPro" id="IPR051405">
    <property type="entry name" value="phD/YefM_antitoxin"/>
</dbReference>
<accession>A0A1F7RD94</accession>
<dbReference type="AlphaFoldDB" id="A0A1F7RD94"/>
<organism evidence="3 4">
    <name type="scientific">Candidatus Schekmanbacteria bacterium GWA2_38_11</name>
    <dbReference type="NCBI Taxonomy" id="1817876"/>
    <lineage>
        <taxon>Bacteria</taxon>
        <taxon>Candidatus Schekmaniibacteriota</taxon>
    </lineage>
</organism>
<dbReference type="InterPro" id="IPR036165">
    <property type="entry name" value="YefM-like_sf"/>
</dbReference>
<evidence type="ECO:0000313" key="4">
    <source>
        <dbReference type="Proteomes" id="UP000178526"/>
    </source>
</evidence>
<dbReference type="EMBL" id="MGDB01000116">
    <property type="protein sequence ID" value="OGL39516.1"/>
    <property type="molecule type" value="Genomic_DNA"/>
</dbReference>
<proteinExistence type="inferred from homology"/>
<dbReference type="PANTHER" id="PTHR33713:SF10">
    <property type="entry name" value="ANTITOXIN YAFN"/>
    <property type="match status" value="1"/>
</dbReference>
<comment type="similarity">
    <text evidence="1 2">Belongs to the phD/YefM antitoxin family.</text>
</comment>
<evidence type="ECO:0000256" key="1">
    <source>
        <dbReference type="ARBA" id="ARBA00009981"/>
    </source>
</evidence>
<dbReference type="Gene3D" id="3.40.1620.10">
    <property type="entry name" value="YefM-like domain"/>
    <property type="match status" value="1"/>
</dbReference>
<dbReference type="Gene3D" id="1.10.1220.170">
    <property type="match status" value="1"/>
</dbReference>
<sequence>MRVEEYITVSTAKAQLLKILRNVEKRGDKVVITRNGVPRAVLINFEDYEGLLETLDILSDEETMKGIKAGMADVKAGRVIKIAKAFEEE</sequence>
<gene>
    <name evidence="3" type="ORF">A2042_07245</name>
</gene>
<protein>
    <recommendedName>
        <fullName evidence="2">Antitoxin</fullName>
    </recommendedName>
</protein>
<dbReference type="NCBIfam" id="TIGR01552">
    <property type="entry name" value="phd_fam"/>
    <property type="match status" value="1"/>
</dbReference>
<dbReference type="PANTHER" id="PTHR33713">
    <property type="entry name" value="ANTITOXIN YAFN-RELATED"/>
    <property type="match status" value="1"/>
</dbReference>
<reference evidence="3 4" key="1">
    <citation type="journal article" date="2016" name="Nat. Commun.">
        <title>Thousands of microbial genomes shed light on interconnected biogeochemical processes in an aquifer system.</title>
        <authorList>
            <person name="Anantharaman K."/>
            <person name="Brown C.T."/>
            <person name="Hug L.A."/>
            <person name="Sharon I."/>
            <person name="Castelle C.J."/>
            <person name="Probst A.J."/>
            <person name="Thomas B.C."/>
            <person name="Singh A."/>
            <person name="Wilkins M.J."/>
            <person name="Karaoz U."/>
            <person name="Brodie E.L."/>
            <person name="Williams K.H."/>
            <person name="Hubbard S.S."/>
            <person name="Banfield J.F."/>
        </authorList>
    </citation>
    <scope>NUCLEOTIDE SEQUENCE [LARGE SCALE GENOMIC DNA]</scope>
</reference>
<evidence type="ECO:0000313" key="3">
    <source>
        <dbReference type="EMBL" id="OGL39516.1"/>
    </source>
</evidence>
<dbReference type="InterPro" id="IPR006442">
    <property type="entry name" value="Antitoxin_Phd/YefM"/>
</dbReference>
<dbReference type="Proteomes" id="UP000178526">
    <property type="component" value="Unassembled WGS sequence"/>
</dbReference>